<gene>
    <name evidence="2" type="ORF">AA23TX_05593</name>
</gene>
<dbReference type="Proteomes" id="UP000399805">
    <property type="component" value="Unassembled WGS sequence"/>
</dbReference>
<dbReference type="AlphaFoldDB" id="A0A6I8LTY5"/>
<evidence type="ECO:0000256" key="1">
    <source>
        <dbReference type="SAM" id="Phobius"/>
    </source>
</evidence>
<keyword evidence="1" id="KW-0812">Transmembrane</keyword>
<accession>A0A6I8LTY5</accession>
<evidence type="ECO:0000313" key="2">
    <source>
        <dbReference type="EMBL" id="VVJ20572.1"/>
    </source>
</evidence>
<organism evidence="2 3">
    <name type="scientific">Amycolatopsis camponoti</name>
    <dbReference type="NCBI Taxonomy" id="2606593"/>
    <lineage>
        <taxon>Bacteria</taxon>
        <taxon>Bacillati</taxon>
        <taxon>Actinomycetota</taxon>
        <taxon>Actinomycetes</taxon>
        <taxon>Pseudonocardiales</taxon>
        <taxon>Pseudonocardiaceae</taxon>
        <taxon>Amycolatopsis</taxon>
    </lineage>
</organism>
<feature type="transmembrane region" description="Helical" evidence="1">
    <location>
        <begin position="46"/>
        <end position="69"/>
    </location>
</feature>
<reference evidence="2 3" key="1">
    <citation type="submission" date="2019-09" db="EMBL/GenBank/DDBJ databases">
        <authorList>
            <person name="Leyn A S."/>
        </authorList>
    </citation>
    <scope>NUCLEOTIDE SEQUENCE [LARGE SCALE GENOMIC DNA]</scope>
    <source>
        <strain evidence="2">AA231_1</strain>
    </source>
</reference>
<proteinExistence type="predicted"/>
<dbReference type="EMBL" id="CABVGP010000002">
    <property type="protein sequence ID" value="VVJ20572.1"/>
    <property type="molecule type" value="Genomic_DNA"/>
</dbReference>
<dbReference type="RefSeq" id="WP_155545655.1">
    <property type="nucleotide sequence ID" value="NZ_CABVGP010000002.1"/>
</dbReference>
<keyword evidence="1" id="KW-0472">Membrane</keyword>
<protein>
    <submittedName>
        <fullName evidence="2">Uncharacterized protein</fullName>
    </submittedName>
</protein>
<keyword evidence="3" id="KW-1185">Reference proteome</keyword>
<sequence>MSSKTVMPTAALRSPLPTAGSVGWLYLTVFASIGVLAWVIQFEGVAFLIALPAASGVATVAVSLVNCLLGKDYGACVSASSPRPGDVRPRR</sequence>
<keyword evidence="1" id="KW-1133">Transmembrane helix</keyword>
<feature type="transmembrane region" description="Helical" evidence="1">
    <location>
        <begin position="21"/>
        <end position="40"/>
    </location>
</feature>
<evidence type="ECO:0000313" key="3">
    <source>
        <dbReference type="Proteomes" id="UP000399805"/>
    </source>
</evidence>
<name>A0A6I8LTY5_9PSEU</name>